<dbReference type="EMBL" id="QNRK01000052">
    <property type="protein sequence ID" value="RBP02457.1"/>
    <property type="molecule type" value="Genomic_DNA"/>
</dbReference>
<keyword evidence="3 7" id="KW-0238">DNA-binding</keyword>
<dbReference type="GO" id="GO:0003700">
    <property type="term" value="F:DNA-binding transcription factor activity"/>
    <property type="evidence" value="ECO:0007669"/>
    <property type="project" value="InterPro"/>
</dbReference>
<dbReference type="PANTHER" id="PTHR30204">
    <property type="entry name" value="REDOX-CYCLING DRUG-SENSING TRANSCRIPTIONAL ACTIVATOR SOXR"/>
    <property type="match status" value="1"/>
</dbReference>
<dbReference type="OrthoDB" id="7817988at2"/>
<dbReference type="Proteomes" id="UP000253529">
    <property type="component" value="Unassembled WGS sequence"/>
</dbReference>
<evidence type="ECO:0000259" key="6">
    <source>
        <dbReference type="PROSITE" id="PS50937"/>
    </source>
</evidence>
<dbReference type="InterPro" id="IPR000551">
    <property type="entry name" value="MerR-type_HTH_dom"/>
</dbReference>
<dbReference type="RefSeq" id="WP_113893528.1">
    <property type="nucleotide sequence ID" value="NZ_QNRK01000052.1"/>
</dbReference>
<protein>
    <submittedName>
        <fullName evidence="7">DNA-binding transcriptional MerR regulator</fullName>
    </submittedName>
</protein>
<evidence type="ECO:0000313" key="7">
    <source>
        <dbReference type="EMBL" id="RBP02457.1"/>
    </source>
</evidence>
<keyword evidence="4" id="KW-0804">Transcription</keyword>
<feature type="domain" description="HTH merR-type" evidence="6">
    <location>
        <begin position="1"/>
        <end position="69"/>
    </location>
</feature>
<evidence type="ECO:0000256" key="3">
    <source>
        <dbReference type="ARBA" id="ARBA00023125"/>
    </source>
</evidence>
<dbReference type="SUPFAM" id="SSF46955">
    <property type="entry name" value="Putative DNA-binding domain"/>
    <property type="match status" value="1"/>
</dbReference>
<dbReference type="PROSITE" id="PS00552">
    <property type="entry name" value="HTH_MERR_1"/>
    <property type="match status" value="1"/>
</dbReference>
<accession>A0A366EJ57</accession>
<keyword evidence="1" id="KW-0678">Repressor</keyword>
<evidence type="ECO:0000256" key="4">
    <source>
        <dbReference type="ARBA" id="ARBA00023163"/>
    </source>
</evidence>
<keyword evidence="8" id="KW-1185">Reference proteome</keyword>
<sequence length="141" mass="15635">MRIGEIAAEAGVTRTRIRFYEERGLLPQAPRRKNGYRDYARSTIATLRLIEDAQALGFSLREIRAVMPSLGSPSITGTILDALERRLAYVKSEIETSRALQRKLVRLIGEQRACGAGADAAPPPQADRSPSRPLPLRARRP</sequence>
<evidence type="ECO:0000256" key="2">
    <source>
        <dbReference type="ARBA" id="ARBA00023015"/>
    </source>
</evidence>
<proteinExistence type="predicted"/>
<dbReference type="PANTHER" id="PTHR30204:SF69">
    <property type="entry name" value="MERR-FAMILY TRANSCRIPTIONAL REGULATOR"/>
    <property type="match status" value="1"/>
</dbReference>
<feature type="region of interest" description="Disordered" evidence="5">
    <location>
        <begin position="115"/>
        <end position="141"/>
    </location>
</feature>
<organism evidence="7 8">
    <name type="scientific">Roseiarcus fermentans</name>
    <dbReference type="NCBI Taxonomy" id="1473586"/>
    <lineage>
        <taxon>Bacteria</taxon>
        <taxon>Pseudomonadati</taxon>
        <taxon>Pseudomonadota</taxon>
        <taxon>Alphaproteobacteria</taxon>
        <taxon>Hyphomicrobiales</taxon>
        <taxon>Roseiarcaceae</taxon>
        <taxon>Roseiarcus</taxon>
    </lineage>
</organism>
<dbReference type="PRINTS" id="PR00040">
    <property type="entry name" value="HTHMERR"/>
</dbReference>
<dbReference type="InterPro" id="IPR009061">
    <property type="entry name" value="DNA-bd_dom_put_sf"/>
</dbReference>
<dbReference type="Gene3D" id="1.10.1660.10">
    <property type="match status" value="1"/>
</dbReference>
<dbReference type="SMART" id="SM00422">
    <property type="entry name" value="HTH_MERR"/>
    <property type="match status" value="1"/>
</dbReference>
<dbReference type="AlphaFoldDB" id="A0A366EJ57"/>
<dbReference type="Pfam" id="PF13411">
    <property type="entry name" value="MerR_1"/>
    <property type="match status" value="1"/>
</dbReference>
<name>A0A366EJ57_9HYPH</name>
<gene>
    <name evidence="7" type="ORF">DFR50_15247</name>
</gene>
<dbReference type="GO" id="GO:0003677">
    <property type="term" value="F:DNA binding"/>
    <property type="evidence" value="ECO:0007669"/>
    <property type="project" value="UniProtKB-KW"/>
</dbReference>
<evidence type="ECO:0000313" key="8">
    <source>
        <dbReference type="Proteomes" id="UP000253529"/>
    </source>
</evidence>
<dbReference type="InterPro" id="IPR047057">
    <property type="entry name" value="MerR_fam"/>
</dbReference>
<keyword evidence="2" id="KW-0805">Transcription regulation</keyword>
<dbReference type="PROSITE" id="PS50937">
    <property type="entry name" value="HTH_MERR_2"/>
    <property type="match status" value="1"/>
</dbReference>
<reference evidence="7 8" key="1">
    <citation type="submission" date="2018-06" db="EMBL/GenBank/DDBJ databases">
        <title>Genomic Encyclopedia of Type Strains, Phase IV (KMG-IV): sequencing the most valuable type-strain genomes for metagenomic binning, comparative biology and taxonomic classification.</title>
        <authorList>
            <person name="Goeker M."/>
        </authorList>
    </citation>
    <scope>NUCLEOTIDE SEQUENCE [LARGE SCALE GENOMIC DNA]</scope>
    <source>
        <strain evidence="7 8">DSM 24875</strain>
    </source>
</reference>
<comment type="caution">
    <text evidence="7">The sequence shown here is derived from an EMBL/GenBank/DDBJ whole genome shotgun (WGS) entry which is preliminary data.</text>
</comment>
<evidence type="ECO:0000256" key="5">
    <source>
        <dbReference type="SAM" id="MobiDB-lite"/>
    </source>
</evidence>
<evidence type="ECO:0000256" key="1">
    <source>
        <dbReference type="ARBA" id="ARBA00022491"/>
    </source>
</evidence>